<accession>A0A1G9Q334</accession>
<evidence type="ECO:0008006" key="3">
    <source>
        <dbReference type="Google" id="ProtNLM"/>
    </source>
</evidence>
<evidence type="ECO:0000313" key="1">
    <source>
        <dbReference type="EMBL" id="SDM05452.1"/>
    </source>
</evidence>
<evidence type="ECO:0000313" key="2">
    <source>
        <dbReference type="Proteomes" id="UP000199682"/>
    </source>
</evidence>
<proteinExistence type="predicted"/>
<reference evidence="2" key="1">
    <citation type="submission" date="2016-10" db="EMBL/GenBank/DDBJ databases">
        <authorList>
            <person name="Varghese N."/>
            <person name="Submissions S."/>
        </authorList>
    </citation>
    <scope>NUCLEOTIDE SEQUENCE [LARGE SCALE GENOMIC DNA]</scope>
    <source>
        <strain evidence="2">DSM 44796</strain>
    </source>
</reference>
<name>A0A1G9Q334_9PSEU</name>
<protein>
    <recommendedName>
        <fullName evidence="3">Pyridoxamine 5'-phosphate oxidase</fullName>
    </recommendedName>
</protein>
<dbReference type="AlphaFoldDB" id="A0A1G9Q334"/>
<dbReference type="EMBL" id="FNET01000016">
    <property type="protein sequence ID" value="SDM05452.1"/>
    <property type="molecule type" value="Genomic_DNA"/>
</dbReference>
<organism evidence="1 2">
    <name type="scientific">Lentzea albidocapillata subsp. violacea</name>
    <dbReference type="NCBI Taxonomy" id="128104"/>
    <lineage>
        <taxon>Bacteria</taxon>
        <taxon>Bacillati</taxon>
        <taxon>Actinomycetota</taxon>
        <taxon>Actinomycetes</taxon>
        <taxon>Pseudonocardiales</taxon>
        <taxon>Pseudonocardiaceae</taxon>
        <taxon>Lentzea</taxon>
    </lineage>
</organism>
<gene>
    <name evidence="1" type="ORF">SAMN04488074_11612</name>
</gene>
<sequence>MEITRVLDAALRKAAAVWITSPGHEPRLVHAHWRADSLWVISGGTEPTVPGLADGAQVTVTVRSPTTHSHLVDAQAVAHLTEPDDETTQALRTARLNTKPSWDAVYRLEFSS</sequence>
<dbReference type="Proteomes" id="UP000199682">
    <property type="component" value="Unassembled WGS sequence"/>
</dbReference>
<dbReference type="RefSeq" id="WP_256335014.1">
    <property type="nucleotide sequence ID" value="NZ_FNET01000016.1"/>
</dbReference>